<keyword evidence="4" id="KW-1133">Transmembrane helix</keyword>
<feature type="repeat" description="TPR" evidence="3">
    <location>
        <begin position="511"/>
        <end position="544"/>
    </location>
</feature>
<keyword evidence="4" id="KW-0812">Transmembrane</keyword>
<dbReference type="InterPro" id="IPR019734">
    <property type="entry name" value="TPR_rpt"/>
</dbReference>
<feature type="repeat" description="TPR" evidence="3">
    <location>
        <begin position="477"/>
        <end position="510"/>
    </location>
</feature>
<feature type="repeat" description="TPR" evidence="3">
    <location>
        <begin position="613"/>
        <end position="646"/>
    </location>
</feature>
<dbReference type="EMBL" id="JAHCVJ010000010">
    <property type="protein sequence ID" value="MBT0666241.1"/>
    <property type="molecule type" value="Genomic_DNA"/>
</dbReference>
<feature type="transmembrane region" description="Helical" evidence="4">
    <location>
        <begin position="283"/>
        <end position="302"/>
    </location>
</feature>
<dbReference type="Pfam" id="PF13424">
    <property type="entry name" value="TPR_12"/>
    <property type="match status" value="1"/>
</dbReference>
<dbReference type="PANTHER" id="PTHR44227">
    <property type="match status" value="1"/>
</dbReference>
<feature type="domain" description="Glycosyltransferase RgtA/B/C/D-like" evidence="5">
    <location>
        <begin position="90"/>
        <end position="202"/>
    </location>
</feature>
<organism evidence="6 7">
    <name type="scientific">Geoanaerobacter pelophilus</name>
    <dbReference type="NCBI Taxonomy" id="60036"/>
    <lineage>
        <taxon>Bacteria</taxon>
        <taxon>Pseudomonadati</taxon>
        <taxon>Thermodesulfobacteriota</taxon>
        <taxon>Desulfuromonadia</taxon>
        <taxon>Geobacterales</taxon>
        <taxon>Geobacteraceae</taxon>
        <taxon>Geoanaerobacter</taxon>
    </lineage>
</organism>
<gene>
    <name evidence="6" type="ORF">KI809_18170</name>
</gene>
<evidence type="ECO:0000259" key="5">
    <source>
        <dbReference type="Pfam" id="PF13231"/>
    </source>
</evidence>
<dbReference type="PANTHER" id="PTHR44227:SF3">
    <property type="entry name" value="PROTEIN O-MANNOSYL-TRANSFERASE TMTC4"/>
    <property type="match status" value="1"/>
</dbReference>
<feature type="transmembrane region" description="Helical" evidence="4">
    <location>
        <begin position="340"/>
        <end position="361"/>
    </location>
</feature>
<sequence>MFQIFRKLAPTTFIPLLLVAATLLVYWQVIYHDFTNLDDLVYLVNNPYVSSGLNSFSIQWAFTTFHGANWHPLTWLSHMLDVQIYGMRAGGHHFTSVLLHVANTVILFFLLCRMTRKVWQSALVAALFALHPLHVESVAWASERKDVLSTFFWILSIWWYVCYVEQRRLLWYLLAVASMALGLMSKPMLVTLPCVLLLLDYWPLARSQSLGIRLLDKGPFAVLAVASCLVTIRAQTNAISSLEATSLGDRLINGVVSYTLYLWKTVNPWNLAVFYPFPEAFPFWQVLGSTGFIAVVTVWVVLQRHTRPYLMAGWLLYLGTLVPVIGIVQVGSQQMADRYSYIPLIGIFIMAVWMISGLSVAWVHRRRICTGLSLLVLAVCMTLTWRQVSFWSDSTTLFTHALAVTGDNYVAHYCLGLDLEKTGRCDEAISHYKKANALATWYSGPYLHQAICLERNGRNYEALALFNHAQGLEPNTIEVYLRKGLLLEKLGRLAEAIETYTTALAIDPHAADAHFYLAEALRKLKRLDDAEKHYLTALRINPLSAEYHNYFGTLLVEQGKLSEAANEYLSAISYDAHLTSAHHNLALLFQNTNRMDDAEMHYLRALEIDPLLFKTHNNLGVLYAQQGQRHKAVQHFEAALKIKPDYQEARENLNSTRK</sequence>
<reference evidence="6 7" key="1">
    <citation type="submission" date="2021-05" db="EMBL/GenBank/DDBJ databases">
        <title>The draft genome of Geobacter pelophilus DSM 12255.</title>
        <authorList>
            <person name="Xu Z."/>
            <person name="Masuda Y."/>
            <person name="Itoh H."/>
            <person name="Senoo K."/>
        </authorList>
    </citation>
    <scope>NUCLEOTIDE SEQUENCE [LARGE SCALE GENOMIC DNA]</scope>
    <source>
        <strain evidence="6 7">DSM 12255</strain>
    </source>
</reference>
<feature type="transmembrane region" description="Helical" evidence="4">
    <location>
        <begin position="12"/>
        <end position="30"/>
    </location>
</feature>
<dbReference type="Proteomes" id="UP000811899">
    <property type="component" value="Unassembled WGS sequence"/>
</dbReference>
<evidence type="ECO:0000313" key="6">
    <source>
        <dbReference type="EMBL" id="MBT0666241.1"/>
    </source>
</evidence>
<dbReference type="RefSeq" id="WP_214173015.1">
    <property type="nucleotide sequence ID" value="NZ_JAHCVJ010000010.1"/>
</dbReference>
<keyword evidence="7" id="KW-1185">Reference proteome</keyword>
<feature type="transmembrane region" description="Helical" evidence="4">
    <location>
        <begin position="93"/>
        <end position="111"/>
    </location>
</feature>
<feature type="transmembrane region" description="Helical" evidence="4">
    <location>
        <begin position="118"/>
        <end position="135"/>
    </location>
</feature>
<comment type="caution">
    <text evidence="6">The sequence shown here is derived from an EMBL/GenBank/DDBJ whole genome shotgun (WGS) entry which is preliminary data.</text>
</comment>
<dbReference type="InterPro" id="IPR038731">
    <property type="entry name" value="RgtA/B/C-like"/>
</dbReference>
<name>A0AAW4L5G3_9BACT</name>
<dbReference type="Pfam" id="PF13231">
    <property type="entry name" value="PMT_2"/>
    <property type="match status" value="1"/>
</dbReference>
<dbReference type="Gene3D" id="1.25.40.10">
    <property type="entry name" value="Tetratricopeptide repeat domain"/>
    <property type="match status" value="3"/>
</dbReference>
<proteinExistence type="predicted"/>
<feature type="transmembrane region" description="Helical" evidence="4">
    <location>
        <begin position="309"/>
        <end position="328"/>
    </location>
</feature>
<keyword evidence="1" id="KW-0677">Repeat</keyword>
<dbReference type="PROSITE" id="PS50005">
    <property type="entry name" value="TPR"/>
    <property type="match status" value="4"/>
</dbReference>
<dbReference type="Pfam" id="PF13432">
    <property type="entry name" value="TPR_16"/>
    <property type="match status" value="1"/>
</dbReference>
<dbReference type="InterPro" id="IPR052346">
    <property type="entry name" value="O-mannosyl-transferase_TMTC"/>
</dbReference>
<feature type="transmembrane region" description="Helical" evidence="4">
    <location>
        <begin position="368"/>
        <end position="385"/>
    </location>
</feature>
<accession>A0AAW4L5G3</accession>
<dbReference type="SUPFAM" id="SSF48452">
    <property type="entry name" value="TPR-like"/>
    <property type="match status" value="2"/>
</dbReference>
<feature type="transmembrane region" description="Helical" evidence="4">
    <location>
        <begin position="147"/>
        <end position="164"/>
    </location>
</feature>
<evidence type="ECO:0000313" key="7">
    <source>
        <dbReference type="Proteomes" id="UP000811899"/>
    </source>
</evidence>
<keyword evidence="4" id="KW-0472">Membrane</keyword>
<keyword evidence="2 3" id="KW-0802">TPR repeat</keyword>
<protein>
    <submittedName>
        <fullName evidence="6">Tetratricopeptide repeat protein</fullName>
    </submittedName>
</protein>
<dbReference type="AlphaFoldDB" id="A0AAW4L5G3"/>
<feature type="transmembrane region" description="Helical" evidence="4">
    <location>
        <begin position="171"/>
        <end position="198"/>
    </location>
</feature>
<evidence type="ECO:0000256" key="1">
    <source>
        <dbReference type="ARBA" id="ARBA00022737"/>
    </source>
</evidence>
<feature type="repeat" description="TPR" evidence="3">
    <location>
        <begin position="579"/>
        <end position="612"/>
    </location>
</feature>
<dbReference type="InterPro" id="IPR011990">
    <property type="entry name" value="TPR-like_helical_dom_sf"/>
</dbReference>
<dbReference type="PROSITE" id="PS50293">
    <property type="entry name" value="TPR_REGION"/>
    <property type="match status" value="2"/>
</dbReference>
<dbReference type="SMART" id="SM00028">
    <property type="entry name" value="TPR"/>
    <property type="match status" value="7"/>
</dbReference>
<evidence type="ECO:0000256" key="2">
    <source>
        <dbReference type="ARBA" id="ARBA00022803"/>
    </source>
</evidence>
<evidence type="ECO:0000256" key="3">
    <source>
        <dbReference type="PROSITE-ProRule" id="PRU00339"/>
    </source>
</evidence>
<evidence type="ECO:0000256" key="4">
    <source>
        <dbReference type="SAM" id="Phobius"/>
    </source>
</evidence>